<keyword evidence="5" id="KW-0472">Membrane</keyword>
<dbReference type="EMBL" id="BRYB01000237">
    <property type="protein sequence ID" value="GMI25941.1"/>
    <property type="molecule type" value="Genomic_DNA"/>
</dbReference>
<evidence type="ECO:0000256" key="6">
    <source>
        <dbReference type="ARBA" id="ARBA00023288"/>
    </source>
</evidence>
<dbReference type="Proteomes" id="UP001165060">
    <property type="component" value="Unassembled WGS sequence"/>
</dbReference>
<keyword evidence="6" id="KW-0449">Lipoprotein</keyword>
<evidence type="ECO:0000256" key="1">
    <source>
        <dbReference type="ARBA" id="ARBA00004592"/>
    </source>
</evidence>
<reference evidence="9 10" key="1">
    <citation type="journal article" date="2023" name="Commun. Biol.">
        <title>Genome analysis of Parmales, the sister group of diatoms, reveals the evolutionary specialization of diatoms from phago-mixotrophs to photoautotrophs.</title>
        <authorList>
            <person name="Ban H."/>
            <person name="Sato S."/>
            <person name="Yoshikawa S."/>
            <person name="Yamada K."/>
            <person name="Nakamura Y."/>
            <person name="Ichinomiya M."/>
            <person name="Sato N."/>
            <person name="Blanc-Mathieu R."/>
            <person name="Endo H."/>
            <person name="Kuwata A."/>
            <person name="Ogata H."/>
        </authorList>
    </citation>
    <scope>NUCLEOTIDE SEQUENCE [LARGE SCALE GENOMIC DNA]</scope>
</reference>
<dbReference type="PANTHER" id="PTHR47249:SF1">
    <property type="entry name" value="VACUOLAR PROTEIN 8"/>
    <property type="match status" value="1"/>
</dbReference>
<dbReference type="SMART" id="SM00185">
    <property type="entry name" value="ARM"/>
    <property type="match status" value="6"/>
</dbReference>
<organism evidence="9 10">
    <name type="scientific">Tetraparma gracilis</name>
    <dbReference type="NCBI Taxonomy" id="2962635"/>
    <lineage>
        <taxon>Eukaryota</taxon>
        <taxon>Sar</taxon>
        <taxon>Stramenopiles</taxon>
        <taxon>Ochrophyta</taxon>
        <taxon>Bolidophyceae</taxon>
        <taxon>Parmales</taxon>
        <taxon>Triparmaceae</taxon>
        <taxon>Tetraparma</taxon>
    </lineage>
</organism>
<comment type="subcellular location">
    <subcellularLocation>
        <location evidence="1">Vacuole membrane</location>
        <topology evidence="1">Lipid-anchor</topology>
    </subcellularLocation>
</comment>
<dbReference type="InterPro" id="IPR000225">
    <property type="entry name" value="Armadillo"/>
</dbReference>
<dbReference type="PANTHER" id="PTHR47249">
    <property type="entry name" value="VACUOLAR PROTEIN 8"/>
    <property type="match status" value="1"/>
</dbReference>
<proteinExistence type="inferred from homology"/>
<evidence type="ECO:0000313" key="9">
    <source>
        <dbReference type="EMBL" id="GMI25941.1"/>
    </source>
</evidence>
<evidence type="ECO:0000313" key="10">
    <source>
        <dbReference type="Proteomes" id="UP001165060"/>
    </source>
</evidence>
<feature type="region of interest" description="Disordered" evidence="8">
    <location>
        <begin position="1823"/>
        <end position="1842"/>
    </location>
</feature>
<evidence type="ECO:0000256" key="7">
    <source>
        <dbReference type="ARBA" id="ARBA00026209"/>
    </source>
</evidence>
<dbReference type="InterPro" id="IPR045156">
    <property type="entry name" value="Vac8"/>
</dbReference>
<evidence type="ECO:0000256" key="4">
    <source>
        <dbReference type="ARBA" id="ARBA00022737"/>
    </source>
</evidence>
<feature type="compositionally biased region" description="Gly residues" evidence="8">
    <location>
        <begin position="1824"/>
        <end position="1842"/>
    </location>
</feature>
<comment type="similarity">
    <text evidence="2">Belongs to the beta-catenin family.</text>
</comment>
<comment type="caution">
    <text evidence="9">The sequence shown here is derived from an EMBL/GenBank/DDBJ whole genome shotgun (WGS) entry which is preliminary data.</text>
</comment>
<evidence type="ECO:0000256" key="2">
    <source>
        <dbReference type="ARBA" id="ARBA00005462"/>
    </source>
</evidence>
<feature type="region of interest" description="Disordered" evidence="8">
    <location>
        <begin position="1150"/>
        <end position="1174"/>
    </location>
</feature>
<accession>A0ABQ6MH20</accession>
<keyword evidence="10" id="KW-1185">Reference proteome</keyword>
<feature type="non-terminal residue" evidence="9">
    <location>
        <position position="1"/>
    </location>
</feature>
<gene>
    <name evidence="9" type="ORF">TeGR_g3713</name>
</gene>
<keyword evidence="4" id="KW-0677">Repeat</keyword>
<name>A0ABQ6MH20_9STRA</name>
<sequence length="1842" mass="203684">LSGLVDVLTPNVVRKPSFKFQGTNRKSTHKMKSAIKRYFGRSRSVSADSEKRKRLFEARQKFLVFRNDDESMYKGQEVGMFVDESTPLVRIQEHVGACFNFDPPLARLYFPLSTNFEYRAGEAKEVGVMKECDSQAVFDTAFQLWSRRAAENQKKLINDIVDNTMANILHGTEQEVAQASMELIELTFNAENLQHFTPAILSSIIALMKVPINAVSVTAARAVWTMSEFQEIASDLVELGAVESVLAMLQSLGMHPLTTAEEAACQLNCVGALARLVPVAATDTSFPRSIISAAATAMSIASARKVDEALEQIDVADEHEMPDEGFALNYAAESLCYLTSMEPSCRAILAHQGTVQRLTVNLHTSRTELLLCTTVTLSVIARDRKLRSDVSLAEAVGAFEALLSVCDWCLGLLEITKVTGGVGEGGVPEVLGEAGSANGPEDAVPSILETAVVGLWGMATVVRKERDLQTRAMKGLSKDKRWKKANRRRLTSVEIAAGDEHEIDDVMWMKTCQKMAKLQDHRVSIDANIAATGVMGYMIQKPGSAFKNGMLAHVLSLLEPWQDIDVRSNAAVCLARMCAAELNVSTDVKKHNKRWTKFCDIVMGGCGLDLMLSCAMFHNGQREEGNYQPDRYKPLHFEKSVYQLREASACSVLYICAEHRGVARRVQVTAIIGLLACESVPDVQMCAAAALWALARNTTNRMMIGQLGGCRKLLDLLKNTSDIRCKEWCSASLWLLSTNEDNAALIAGYKHSISQLARLTRPANVWDPHGYMKKSMNSSDCAFDDVLAQNCVGCLRRCIVTEPGRLVVQQEKLGFTLLDTLFSIMKLNNVKIELLREAAGLIFFLQETPENLEYIGLVTENKTALEDTFMGLLDRRGEGEDHLHMEAAHALCGLSCKAPSKRHIGRNGGVKLLHKMLQSTLRHLATLDNKFNDGAADELDVEDFREHEESMRICLLCTLNLSTESEFHWEICSRFLDPLLEMAFDEENKSIGKLCCKIICNLERSPDAKVKARLYKEQLRLVSEKNAKVKMGREIDDAASVQASVTSGSQFGDVGYAPPKRGDYDQKAVEDRLKSTICPEWFVLGEFIDTTVGSPSVLDSIRQVESVMSADDLMADGTSTIAEGEGEGEGEGLGLGEGGEEVVLELDVGGNPQGEWAMGGTGPNSPLPGSTAEPSAAATLVSVDAYGREIEYAGQGSVEGSLDPLQEMPSAWERADGEGGAGSPKGGDMKVPFNSPDFRGPAVSVNFLEKSRTQKIVNLDTGVEMKTTGVGITHTMKIPVSDDPWQPPGVFQVLEKKKGAEVGDKNMKQLMYETIMINPTKKLSRITFKTGYDKFGRRKQFNHAEGGSAVTMWRWKHTPGSVVSRDNFQAVDSLDGKKYFYFYDESANNQYTPLFDSEHPGRYPSPHPPVSVVYIGSRFPSPPRGLLPGDDTEIPHYSHTPPPACPRPKVHAIKLCRDACTFIHGVNNCPGRTCKMHGHIPVKELPFYSKPPPPVEVDTGPEEVLFDFSGTIFEPRNKQCDAKDYYNGDKVYRRSFEHDWGRGTDTKRFSKFITLSDIRVKRGEAKVQEVVLELKKAMKKQVAVVVYGSSDPDNECSAIVNCFNRMMEAIATCFPAEITEDNDLYRKKRLYTYPVCNVLEKYKNILAATHIVYPVSNHKMRTKKPELKLELFGLEDFERLLSDTMMYQKGVNRSDAKAAFMKARMHVTDEITRRDTFSSITPIDFYEVLCRLADYWASGGYGEELAGTTAANLEEFLKLMVEGLAVAWTGELRCQCHGHSYDQKLFAKLHKFLPTEDDAAGNVQHLKEVHESTERHLLLRKGSVQGGVGGNESEGGGEGGGV</sequence>
<dbReference type="Gene3D" id="1.25.10.10">
    <property type="entry name" value="Leucine-rich Repeat Variant"/>
    <property type="match status" value="3"/>
</dbReference>
<keyword evidence="3" id="KW-0926">Vacuole</keyword>
<dbReference type="InterPro" id="IPR016024">
    <property type="entry name" value="ARM-type_fold"/>
</dbReference>
<evidence type="ECO:0000256" key="5">
    <source>
        <dbReference type="ARBA" id="ARBA00023136"/>
    </source>
</evidence>
<dbReference type="SUPFAM" id="SSF48371">
    <property type="entry name" value="ARM repeat"/>
    <property type="match status" value="2"/>
</dbReference>
<evidence type="ECO:0000256" key="8">
    <source>
        <dbReference type="SAM" id="MobiDB-lite"/>
    </source>
</evidence>
<protein>
    <recommendedName>
        <fullName evidence="7">Vacuolar protein 8</fullName>
    </recommendedName>
</protein>
<dbReference type="InterPro" id="IPR011989">
    <property type="entry name" value="ARM-like"/>
</dbReference>
<evidence type="ECO:0000256" key="3">
    <source>
        <dbReference type="ARBA" id="ARBA00022554"/>
    </source>
</evidence>